<feature type="transmembrane region" description="Helical" evidence="1">
    <location>
        <begin position="294"/>
        <end position="314"/>
    </location>
</feature>
<sequence length="406" mass="45949">MPKGTLKKLWTHSMSSTDSLCLDDSTASPGACNNLTPIMIVKSPYKFESKVMNSPRATIADNPSIRKLNTFKLHSTSPFCQSSPSFGGDVDKFDEKSPIVPTGERYSSKPSRAIKIWPKIKSILQIIYSYELLLNVLVNLLVLGCFAGALSAGIIKHQISNAHLISFGICVPILLSIVAAFLPRKYILYTELSFYGCLYIAFVHSGDSFNNLMERAYGAYPTIIFSLCFIYYSTAKFTIKDRTTENTTHLQRILFNIFAYVLPFCVGLQFRFYSLVLPDASLVPSEAKMWSSRVWITFSVLCVMLLSYMIYFLVLVFKSGRWKKYLVGYFFVLLFTVLFSIPSMLRDSRIEIHVHHYILTALLLPLTAFGNPVSSSLQAWLLAIHIDGVVRWSMDPTWVPVKYIWG</sequence>
<feature type="transmembrane region" description="Helical" evidence="1">
    <location>
        <begin position="132"/>
        <end position="155"/>
    </location>
</feature>
<evidence type="ECO:0000256" key="1">
    <source>
        <dbReference type="SAM" id="Phobius"/>
    </source>
</evidence>
<protein>
    <submittedName>
        <fullName evidence="2">Uncharacterized protein</fullName>
    </submittedName>
</protein>
<name>A0AAW2YLM1_9EUKA</name>
<keyword evidence="1" id="KW-1133">Transmembrane helix</keyword>
<organism evidence="2 3">
    <name type="scientific">Acrasis kona</name>
    <dbReference type="NCBI Taxonomy" id="1008807"/>
    <lineage>
        <taxon>Eukaryota</taxon>
        <taxon>Discoba</taxon>
        <taxon>Heterolobosea</taxon>
        <taxon>Tetramitia</taxon>
        <taxon>Eutetramitia</taxon>
        <taxon>Acrasidae</taxon>
        <taxon>Acrasis</taxon>
    </lineage>
</organism>
<evidence type="ECO:0000313" key="2">
    <source>
        <dbReference type="EMBL" id="KAL0477831.1"/>
    </source>
</evidence>
<proteinExistence type="predicted"/>
<evidence type="ECO:0000313" key="3">
    <source>
        <dbReference type="Proteomes" id="UP001431209"/>
    </source>
</evidence>
<dbReference type="EMBL" id="JAOPGA020000251">
    <property type="protein sequence ID" value="KAL0477831.1"/>
    <property type="molecule type" value="Genomic_DNA"/>
</dbReference>
<feature type="transmembrane region" description="Helical" evidence="1">
    <location>
        <begin position="216"/>
        <end position="232"/>
    </location>
</feature>
<keyword evidence="3" id="KW-1185">Reference proteome</keyword>
<keyword evidence="1" id="KW-0812">Transmembrane</keyword>
<feature type="transmembrane region" description="Helical" evidence="1">
    <location>
        <begin position="186"/>
        <end position="204"/>
    </location>
</feature>
<feature type="transmembrane region" description="Helical" evidence="1">
    <location>
        <begin position="326"/>
        <end position="345"/>
    </location>
</feature>
<feature type="transmembrane region" description="Helical" evidence="1">
    <location>
        <begin position="357"/>
        <end position="384"/>
    </location>
</feature>
<feature type="transmembrane region" description="Helical" evidence="1">
    <location>
        <begin position="253"/>
        <end position="274"/>
    </location>
</feature>
<keyword evidence="1" id="KW-0472">Membrane</keyword>
<accession>A0AAW2YLM1</accession>
<gene>
    <name evidence="2" type="ORF">AKO1_005286</name>
</gene>
<feature type="transmembrane region" description="Helical" evidence="1">
    <location>
        <begin position="161"/>
        <end position="181"/>
    </location>
</feature>
<dbReference type="Proteomes" id="UP001431209">
    <property type="component" value="Unassembled WGS sequence"/>
</dbReference>
<reference evidence="2 3" key="1">
    <citation type="submission" date="2024-03" db="EMBL/GenBank/DDBJ databases">
        <title>The Acrasis kona genome and developmental transcriptomes reveal deep origins of eukaryotic multicellular pathways.</title>
        <authorList>
            <person name="Sheikh S."/>
            <person name="Fu C.-J."/>
            <person name="Brown M.W."/>
            <person name="Baldauf S.L."/>
        </authorList>
    </citation>
    <scope>NUCLEOTIDE SEQUENCE [LARGE SCALE GENOMIC DNA]</scope>
    <source>
        <strain evidence="2 3">ATCC MYA-3509</strain>
    </source>
</reference>
<comment type="caution">
    <text evidence="2">The sequence shown here is derived from an EMBL/GenBank/DDBJ whole genome shotgun (WGS) entry which is preliminary data.</text>
</comment>
<dbReference type="AlphaFoldDB" id="A0AAW2YLM1"/>